<keyword evidence="16 18" id="KW-0472">Membrane</keyword>
<sequence length="339" mass="39406">MIKIYKILFFNLIIISTLISISAMSWFSAWMGLEMNLLAILPLMKNSNNKNSAEASIKYFIVQAMASSCLLFFLILFSNIYPLNYIFNLNLLPSMVINSTLLLKMGVAPFHFWLPEVVSGLSWKMVFIILTWQKIAPMILLSYYMKSSSFFSVIIILSSLVGGIQGMNQVCLRKIMAYSSINHMGWMICSLLSSLNLWFYYFCIYSLTNFNVLVMFHQFRMYQLNHLSKIFPLNKNLKFMFMLNFLSLGGLPPFIGFFPKWMTIYFLITFNYYTLCFFIVILTLPTLFFYLRISLLSFTISSSESLSIPKIYTQNSFYFYLNICLLSGMPLCFMLSNSI</sequence>
<geneLocation type="mitochondrion" evidence="20"/>
<feature type="transmembrane region" description="Helical" evidence="18">
    <location>
        <begin position="199"/>
        <end position="219"/>
    </location>
</feature>
<keyword evidence="9 18" id="KW-0999">Mitochondrion inner membrane</keyword>
<evidence type="ECO:0000256" key="3">
    <source>
        <dbReference type="ARBA" id="ARBA00007012"/>
    </source>
</evidence>
<name>A0A343C2P3_9CUCU</name>
<feature type="transmembrane region" description="Helical" evidence="18">
    <location>
        <begin position="59"/>
        <end position="83"/>
    </location>
</feature>
<comment type="similarity">
    <text evidence="3 18">Belongs to the complex I subunit 2 family.</text>
</comment>
<keyword evidence="7 18" id="KW-0679">Respiratory chain</keyword>
<keyword evidence="8 18" id="KW-0812">Transmembrane</keyword>
<evidence type="ECO:0000256" key="16">
    <source>
        <dbReference type="ARBA" id="ARBA00023136"/>
    </source>
</evidence>
<keyword evidence="15 18" id="KW-0496">Mitochondrion</keyword>
<dbReference type="InterPro" id="IPR050175">
    <property type="entry name" value="Complex_I_Subunit_2"/>
</dbReference>
<reference evidence="20" key="1">
    <citation type="submission" date="2016-04" db="EMBL/GenBank/DDBJ databases">
        <title>Mitochondria of beetle species.</title>
        <authorList>
            <person name="Hunter A."/>
            <person name="Moriniere J."/>
            <person name="Tang P."/>
            <person name="Linard B."/>
            <person name="Crampton-Platt A."/>
            <person name="Vogler A.P."/>
        </authorList>
    </citation>
    <scope>NUCLEOTIDE SEQUENCE</scope>
</reference>
<evidence type="ECO:0000313" key="20">
    <source>
        <dbReference type="EMBL" id="ARH54286.1"/>
    </source>
</evidence>
<feature type="transmembrane region" description="Helical" evidence="18">
    <location>
        <begin position="239"/>
        <end position="258"/>
    </location>
</feature>
<feature type="transmembrane region" description="Helical" evidence="18">
    <location>
        <begin position="264"/>
        <end position="291"/>
    </location>
</feature>
<evidence type="ECO:0000256" key="17">
    <source>
        <dbReference type="ARBA" id="ARBA00049551"/>
    </source>
</evidence>
<evidence type="ECO:0000259" key="19">
    <source>
        <dbReference type="Pfam" id="PF00361"/>
    </source>
</evidence>
<evidence type="ECO:0000256" key="5">
    <source>
        <dbReference type="ARBA" id="ARBA00021008"/>
    </source>
</evidence>
<evidence type="ECO:0000256" key="18">
    <source>
        <dbReference type="RuleBase" id="RU003403"/>
    </source>
</evidence>
<organism evidence="20">
    <name type="scientific">Curculionidae sp. 3 AH-2016</name>
    <dbReference type="NCBI Taxonomy" id="1903829"/>
    <lineage>
        <taxon>Eukaryota</taxon>
        <taxon>Metazoa</taxon>
        <taxon>Ecdysozoa</taxon>
        <taxon>Arthropoda</taxon>
        <taxon>Hexapoda</taxon>
        <taxon>Insecta</taxon>
        <taxon>Pterygota</taxon>
        <taxon>Neoptera</taxon>
        <taxon>Endopterygota</taxon>
        <taxon>Coleoptera</taxon>
        <taxon>Polyphaga</taxon>
        <taxon>Cucujiformia</taxon>
        <taxon>Curculionidae</taxon>
    </lineage>
</organism>
<evidence type="ECO:0000256" key="14">
    <source>
        <dbReference type="ARBA" id="ARBA00023075"/>
    </source>
</evidence>
<evidence type="ECO:0000256" key="6">
    <source>
        <dbReference type="ARBA" id="ARBA00022448"/>
    </source>
</evidence>
<dbReference type="AlphaFoldDB" id="A0A343C2P3"/>
<feature type="transmembrane region" description="Helical" evidence="18">
    <location>
        <begin position="95"/>
        <end position="114"/>
    </location>
</feature>
<comment type="subcellular location">
    <subcellularLocation>
        <location evidence="2 18">Mitochondrion inner membrane</location>
        <topology evidence="2 18">Multi-pass membrane protein</topology>
    </subcellularLocation>
</comment>
<dbReference type="EC" id="7.1.1.2" evidence="4 18"/>
<dbReference type="PRINTS" id="PR01436">
    <property type="entry name" value="NADHDHGNASE2"/>
</dbReference>
<dbReference type="GO" id="GO:0006120">
    <property type="term" value="P:mitochondrial electron transport, NADH to ubiquinone"/>
    <property type="evidence" value="ECO:0007669"/>
    <property type="project" value="InterPro"/>
</dbReference>
<evidence type="ECO:0000256" key="9">
    <source>
        <dbReference type="ARBA" id="ARBA00022792"/>
    </source>
</evidence>
<keyword evidence="10 18" id="KW-1278">Translocase</keyword>
<feature type="transmembrane region" description="Helical" evidence="18">
    <location>
        <begin position="317"/>
        <end position="336"/>
    </location>
</feature>
<comment type="catalytic activity">
    <reaction evidence="17 18">
        <text>a ubiquinone + NADH + 5 H(+)(in) = a ubiquinol + NAD(+) + 4 H(+)(out)</text>
        <dbReference type="Rhea" id="RHEA:29091"/>
        <dbReference type="Rhea" id="RHEA-COMP:9565"/>
        <dbReference type="Rhea" id="RHEA-COMP:9566"/>
        <dbReference type="ChEBI" id="CHEBI:15378"/>
        <dbReference type="ChEBI" id="CHEBI:16389"/>
        <dbReference type="ChEBI" id="CHEBI:17976"/>
        <dbReference type="ChEBI" id="CHEBI:57540"/>
        <dbReference type="ChEBI" id="CHEBI:57945"/>
        <dbReference type="EC" id="7.1.1.2"/>
    </reaction>
</comment>
<evidence type="ECO:0000256" key="4">
    <source>
        <dbReference type="ARBA" id="ARBA00012944"/>
    </source>
</evidence>
<keyword evidence="6" id="KW-0813">Transport</keyword>
<gene>
    <name evidence="20" type="primary">nad2</name>
</gene>
<evidence type="ECO:0000256" key="11">
    <source>
        <dbReference type="ARBA" id="ARBA00022982"/>
    </source>
</evidence>
<evidence type="ECO:0000256" key="2">
    <source>
        <dbReference type="ARBA" id="ARBA00004448"/>
    </source>
</evidence>
<evidence type="ECO:0000256" key="10">
    <source>
        <dbReference type="ARBA" id="ARBA00022967"/>
    </source>
</evidence>
<keyword evidence="12 18" id="KW-1133">Transmembrane helix</keyword>
<feature type="transmembrane region" description="Helical" evidence="18">
    <location>
        <begin position="7"/>
        <end position="24"/>
    </location>
</feature>
<keyword evidence="13 18" id="KW-0520">NAD</keyword>
<evidence type="ECO:0000256" key="12">
    <source>
        <dbReference type="ARBA" id="ARBA00022989"/>
    </source>
</evidence>
<protein>
    <recommendedName>
        <fullName evidence="5 18">NADH-ubiquinone oxidoreductase chain 2</fullName>
        <ecNumber evidence="4 18">7.1.1.2</ecNumber>
    </recommendedName>
</protein>
<comment type="function">
    <text evidence="18">Core subunit of the mitochondrial membrane respiratory chain NADH dehydrogenase (Complex I) which catalyzes electron transfer from NADH through the respiratory chain, using ubiquinone as an electron acceptor. Essential for the catalytic activity and assembly of complex I.</text>
</comment>
<comment type="function">
    <text evidence="1">Core subunit of the mitochondrial membrane respiratory chain NADH dehydrogenase (Complex I) that is believed to belong to the minimal assembly required for catalysis. Complex I functions in the transfer of electrons from NADH to the respiratory chain. The immediate electron acceptor for the enzyme is believed to be ubiquinone.</text>
</comment>
<evidence type="ECO:0000256" key="15">
    <source>
        <dbReference type="ARBA" id="ARBA00023128"/>
    </source>
</evidence>
<dbReference type="EMBL" id="KX087272">
    <property type="protein sequence ID" value="ARH54286.1"/>
    <property type="molecule type" value="Genomic_DNA"/>
</dbReference>
<dbReference type="PANTHER" id="PTHR46552:SF1">
    <property type="entry name" value="NADH-UBIQUINONE OXIDOREDUCTASE CHAIN 2"/>
    <property type="match status" value="1"/>
</dbReference>
<evidence type="ECO:0000256" key="13">
    <source>
        <dbReference type="ARBA" id="ARBA00023027"/>
    </source>
</evidence>
<feature type="domain" description="NADH:quinone oxidoreductase/Mrp antiporter transmembrane" evidence="19">
    <location>
        <begin position="23"/>
        <end position="283"/>
    </location>
</feature>
<keyword evidence="11 18" id="KW-0249">Electron transport</keyword>
<evidence type="ECO:0000256" key="1">
    <source>
        <dbReference type="ARBA" id="ARBA00003257"/>
    </source>
</evidence>
<dbReference type="PANTHER" id="PTHR46552">
    <property type="entry name" value="NADH-UBIQUINONE OXIDOREDUCTASE CHAIN 2"/>
    <property type="match status" value="1"/>
</dbReference>
<dbReference type="Pfam" id="PF00361">
    <property type="entry name" value="Proton_antipo_M"/>
    <property type="match status" value="1"/>
</dbReference>
<evidence type="ECO:0000256" key="7">
    <source>
        <dbReference type="ARBA" id="ARBA00022660"/>
    </source>
</evidence>
<accession>A0A343C2P3</accession>
<dbReference type="InterPro" id="IPR003917">
    <property type="entry name" value="NADH_UbQ_OxRdtase_chain2"/>
</dbReference>
<dbReference type="GO" id="GO:0005743">
    <property type="term" value="C:mitochondrial inner membrane"/>
    <property type="evidence" value="ECO:0007669"/>
    <property type="project" value="UniProtKB-SubCell"/>
</dbReference>
<keyword evidence="14 18" id="KW-0830">Ubiquinone</keyword>
<dbReference type="GO" id="GO:0008137">
    <property type="term" value="F:NADH dehydrogenase (ubiquinone) activity"/>
    <property type="evidence" value="ECO:0007669"/>
    <property type="project" value="UniProtKB-EC"/>
</dbReference>
<evidence type="ECO:0000256" key="8">
    <source>
        <dbReference type="ARBA" id="ARBA00022692"/>
    </source>
</evidence>
<feature type="transmembrane region" description="Helical" evidence="18">
    <location>
        <begin position="150"/>
        <end position="168"/>
    </location>
</feature>
<proteinExistence type="inferred from homology"/>
<dbReference type="InterPro" id="IPR001750">
    <property type="entry name" value="ND/Mrp_TM"/>
</dbReference>